<accession>A0ABX5JDU4</accession>
<sequence length="659" mass="70493">MKKTAVSLVALLAAGPLPLQAQDIALDEIVVSANLDETEASRSGATVEVVTGEDLRSTADLRFSDVLRRLPGVSVNTRGAMGSQAGISIRGASQNYVGVLVDGIDVTDPTGTQVAFDFGQLGTTDVSRVEVLKGSQSALYGSGAVGGVVTITSRRPTEEGTHQSVAAEAGSNDTLALSYGITHLSDDWEVALTLSHIETDGFSNASEADGNDEADGYRGDRLSFYVARTLQSGVRIGINGFTEESKSDYDPAYYLPGSLSGQRLTYDEITAETIALGDGGSFDERLDRSSTGLRAFAEFDTGPVSHTFSVTDFRTERTYFENELAPNYLDYDPVTGTYGTAMRQTENTYEGHRTGVDWRGGFDAMGGRMILGAGWKNEDYDQTGDWGNLSENSSTKGVYGEFSRSLGDLDVALSLRHDDHSIFGGFNSGRVALAYRLDEATILRAQAGTGYRAPSNFELFSFYGSRELQPEQSRNVDLGIEHEFSEGTSVRATAFYLEVDDLIDFDRTSTGCPAAATNGPGCYSQVPGTSRRSGLELSGEMALTGTLGLAAAYTYTDSATNASTSWASVPRHLVAVELTSDLTPTLHGRIGVTAALDRPDDFGTPVDNYSLVDATLTKDIGSGREAYLRVENLLDEEYELVPGYGTSGRAIFAGFRASF</sequence>
<dbReference type="PROSITE" id="PS52016">
    <property type="entry name" value="TONB_DEPENDENT_REC_3"/>
    <property type="match status" value="1"/>
</dbReference>
<comment type="caution">
    <text evidence="15">The sequence shown here is derived from an EMBL/GenBank/DDBJ whole genome shotgun (WGS) entry which is preliminary data.</text>
</comment>
<keyword evidence="3 10" id="KW-1134">Transmembrane beta strand</keyword>
<evidence type="ECO:0000256" key="6">
    <source>
        <dbReference type="ARBA" id="ARBA00023077"/>
    </source>
</evidence>
<dbReference type="PANTHER" id="PTHR30069:SF29">
    <property type="entry name" value="HEMOGLOBIN AND HEMOGLOBIN-HAPTOGLOBIN-BINDING PROTEIN 1-RELATED"/>
    <property type="match status" value="1"/>
</dbReference>
<comment type="subcellular location">
    <subcellularLocation>
        <location evidence="1 10">Cell outer membrane</location>
        <topology evidence="1 10">Multi-pass membrane protein</topology>
    </subcellularLocation>
</comment>
<keyword evidence="5 12" id="KW-0732">Signal</keyword>
<keyword evidence="16" id="KW-1185">Reference proteome</keyword>
<dbReference type="Proteomes" id="UP000240800">
    <property type="component" value="Unassembled WGS sequence"/>
</dbReference>
<proteinExistence type="inferred from homology"/>
<name>A0ABX5JDU4_9RHOB</name>
<evidence type="ECO:0000259" key="14">
    <source>
        <dbReference type="Pfam" id="PF07715"/>
    </source>
</evidence>
<keyword evidence="7 10" id="KW-0472">Membrane</keyword>
<evidence type="ECO:0000256" key="12">
    <source>
        <dbReference type="SAM" id="SignalP"/>
    </source>
</evidence>
<comment type="similarity">
    <text evidence="10 11">Belongs to the TonB-dependent receptor family.</text>
</comment>
<dbReference type="InterPro" id="IPR039426">
    <property type="entry name" value="TonB-dep_rcpt-like"/>
</dbReference>
<keyword evidence="8" id="KW-0675">Receptor</keyword>
<keyword evidence="4 10" id="KW-0812">Transmembrane</keyword>
<dbReference type="EMBL" id="PZZW01000001">
    <property type="protein sequence ID" value="PTM81772.1"/>
    <property type="molecule type" value="Genomic_DNA"/>
</dbReference>
<evidence type="ECO:0000256" key="1">
    <source>
        <dbReference type="ARBA" id="ARBA00004571"/>
    </source>
</evidence>
<feature type="signal peptide" evidence="12">
    <location>
        <begin position="1"/>
        <end position="21"/>
    </location>
</feature>
<dbReference type="PANTHER" id="PTHR30069">
    <property type="entry name" value="TONB-DEPENDENT OUTER MEMBRANE RECEPTOR"/>
    <property type="match status" value="1"/>
</dbReference>
<evidence type="ECO:0000256" key="2">
    <source>
        <dbReference type="ARBA" id="ARBA00022448"/>
    </source>
</evidence>
<dbReference type="SUPFAM" id="SSF56935">
    <property type="entry name" value="Porins"/>
    <property type="match status" value="1"/>
</dbReference>
<evidence type="ECO:0000256" key="9">
    <source>
        <dbReference type="ARBA" id="ARBA00023237"/>
    </source>
</evidence>
<keyword evidence="2 10" id="KW-0813">Transport</keyword>
<reference evidence="15 16" key="1">
    <citation type="submission" date="2018-04" db="EMBL/GenBank/DDBJ databases">
        <title>Genomic Encyclopedia of Type Strains, Phase III (KMG-III): the genomes of soil and plant-associated and newly described type strains.</title>
        <authorList>
            <person name="Whitman W."/>
        </authorList>
    </citation>
    <scope>NUCLEOTIDE SEQUENCE [LARGE SCALE GENOMIC DNA]</scope>
    <source>
        <strain evidence="15 16">JA192</strain>
    </source>
</reference>
<keyword evidence="6 11" id="KW-0798">TonB box</keyword>
<dbReference type="Pfam" id="PF07715">
    <property type="entry name" value="Plug"/>
    <property type="match status" value="1"/>
</dbReference>
<evidence type="ECO:0000256" key="11">
    <source>
        <dbReference type="RuleBase" id="RU003357"/>
    </source>
</evidence>
<protein>
    <submittedName>
        <fullName evidence="15">Vitamin B12 transporter</fullName>
    </submittedName>
</protein>
<evidence type="ECO:0000313" key="15">
    <source>
        <dbReference type="EMBL" id="PTM81772.1"/>
    </source>
</evidence>
<organism evidence="15 16">
    <name type="scientific">Cereibacter johrii</name>
    <dbReference type="NCBI Taxonomy" id="445629"/>
    <lineage>
        <taxon>Bacteria</taxon>
        <taxon>Pseudomonadati</taxon>
        <taxon>Pseudomonadota</taxon>
        <taxon>Alphaproteobacteria</taxon>
        <taxon>Rhodobacterales</taxon>
        <taxon>Paracoccaceae</taxon>
        <taxon>Cereibacter</taxon>
    </lineage>
</organism>
<dbReference type="InterPro" id="IPR000531">
    <property type="entry name" value="Beta-barrel_TonB"/>
</dbReference>
<dbReference type="RefSeq" id="WP_108223067.1">
    <property type="nucleotide sequence ID" value="NZ_PZZW01000001.1"/>
</dbReference>
<evidence type="ECO:0000256" key="10">
    <source>
        <dbReference type="PROSITE-ProRule" id="PRU01360"/>
    </source>
</evidence>
<gene>
    <name evidence="15" type="ORF">C8J29_101719</name>
</gene>
<dbReference type="InterPro" id="IPR012910">
    <property type="entry name" value="Plug_dom"/>
</dbReference>
<keyword evidence="9 10" id="KW-0998">Cell outer membrane</keyword>
<dbReference type="InterPro" id="IPR036942">
    <property type="entry name" value="Beta-barrel_TonB_sf"/>
</dbReference>
<dbReference type="Gene3D" id="2.40.170.20">
    <property type="entry name" value="TonB-dependent receptor, beta-barrel domain"/>
    <property type="match status" value="1"/>
</dbReference>
<evidence type="ECO:0000256" key="7">
    <source>
        <dbReference type="ARBA" id="ARBA00023136"/>
    </source>
</evidence>
<evidence type="ECO:0000313" key="16">
    <source>
        <dbReference type="Proteomes" id="UP000240800"/>
    </source>
</evidence>
<dbReference type="InterPro" id="IPR037066">
    <property type="entry name" value="Plug_dom_sf"/>
</dbReference>
<evidence type="ECO:0000256" key="3">
    <source>
        <dbReference type="ARBA" id="ARBA00022452"/>
    </source>
</evidence>
<evidence type="ECO:0000256" key="4">
    <source>
        <dbReference type="ARBA" id="ARBA00022692"/>
    </source>
</evidence>
<evidence type="ECO:0000256" key="5">
    <source>
        <dbReference type="ARBA" id="ARBA00022729"/>
    </source>
</evidence>
<dbReference type="Gene3D" id="2.170.130.10">
    <property type="entry name" value="TonB-dependent receptor, plug domain"/>
    <property type="match status" value="1"/>
</dbReference>
<evidence type="ECO:0000256" key="8">
    <source>
        <dbReference type="ARBA" id="ARBA00023170"/>
    </source>
</evidence>
<dbReference type="Pfam" id="PF00593">
    <property type="entry name" value="TonB_dep_Rec_b-barrel"/>
    <property type="match status" value="1"/>
</dbReference>
<feature type="chain" id="PRO_5045147260" evidence="12">
    <location>
        <begin position="22"/>
        <end position="659"/>
    </location>
</feature>
<evidence type="ECO:0000259" key="13">
    <source>
        <dbReference type="Pfam" id="PF00593"/>
    </source>
</evidence>
<feature type="domain" description="TonB-dependent receptor plug" evidence="14">
    <location>
        <begin position="42"/>
        <end position="148"/>
    </location>
</feature>
<feature type="domain" description="TonB-dependent receptor-like beta-barrel" evidence="13">
    <location>
        <begin position="251"/>
        <end position="633"/>
    </location>
</feature>
<dbReference type="CDD" id="cd01347">
    <property type="entry name" value="ligand_gated_channel"/>
    <property type="match status" value="1"/>
</dbReference>